<name>A0A6C0ALW5_9ZZZZ</name>
<dbReference type="InterPro" id="IPR043872">
    <property type="entry name" value="DUF5832"/>
</dbReference>
<organism evidence="2">
    <name type="scientific">viral metagenome</name>
    <dbReference type="NCBI Taxonomy" id="1070528"/>
    <lineage>
        <taxon>unclassified sequences</taxon>
        <taxon>metagenomes</taxon>
        <taxon>organismal metagenomes</taxon>
    </lineage>
</organism>
<proteinExistence type="predicted"/>
<sequence length="321" mass="37518">MTLQKKEKTLDYLFEDPPLQSQKFALVTIVGPNMPQKCDVWGVKVRGVAGSIEEAKRLSQKILRIDNNYDIYTVDIGKFFPLVVNPLEINNVEYQNEQLNTLIKNYLENRETANDFWHKRKSDMIQEAIKEGKNQEELSNKPEHPIAVLQRIQNYEKTILEIQDNLENFKRDLQSSKAKFESYSEEDRKIAQNELKNAIDNNLESLTVENKETEISVEEIRAQLLDDFNLQSNETTTDDQNDININLVLNKIKNLEQELEEMISFKNSIIKESAPSAYKRVEQNIKEIETELSNLKTQLNNKQVINDYINENYENPQIFIE</sequence>
<accession>A0A6C0ALW5</accession>
<protein>
    <submittedName>
        <fullName evidence="2">Uncharacterized protein</fullName>
    </submittedName>
</protein>
<evidence type="ECO:0000256" key="1">
    <source>
        <dbReference type="SAM" id="Coils"/>
    </source>
</evidence>
<dbReference type="EMBL" id="MN740717">
    <property type="protein sequence ID" value="QHS80742.1"/>
    <property type="molecule type" value="Genomic_DNA"/>
</dbReference>
<dbReference type="AlphaFoldDB" id="A0A6C0ALW5"/>
<dbReference type="Pfam" id="PF19150">
    <property type="entry name" value="DUF5832"/>
    <property type="match status" value="1"/>
</dbReference>
<feature type="coiled-coil region" evidence="1">
    <location>
        <begin position="152"/>
        <end position="305"/>
    </location>
</feature>
<keyword evidence="1" id="KW-0175">Coiled coil</keyword>
<evidence type="ECO:0000313" key="2">
    <source>
        <dbReference type="EMBL" id="QHS80742.1"/>
    </source>
</evidence>
<reference evidence="2" key="1">
    <citation type="journal article" date="2020" name="Nature">
        <title>Giant virus diversity and host interactions through global metagenomics.</title>
        <authorList>
            <person name="Schulz F."/>
            <person name="Roux S."/>
            <person name="Paez-Espino D."/>
            <person name="Jungbluth S."/>
            <person name="Walsh D.A."/>
            <person name="Denef V.J."/>
            <person name="McMahon K.D."/>
            <person name="Konstantinidis K.T."/>
            <person name="Eloe-Fadrosh E.A."/>
            <person name="Kyrpides N.C."/>
            <person name="Woyke T."/>
        </authorList>
    </citation>
    <scope>NUCLEOTIDE SEQUENCE</scope>
    <source>
        <strain evidence="2">GVMAG-S-1091796-13</strain>
    </source>
</reference>